<name>A0ABD3B492_9GENT</name>
<evidence type="ECO:0000256" key="1">
    <source>
        <dbReference type="SAM" id="MobiDB-lite"/>
    </source>
</evidence>
<organism evidence="2 3">
    <name type="scientific">Cinchona calisaya</name>
    <dbReference type="NCBI Taxonomy" id="153742"/>
    <lineage>
        <taxon>Eukaryota</taxon>
        <taxon>Viridiplantae</taxon>
        <taxon>Streptophyta</taxon>
        <taxon>Embryophyta</taxon>
        <taxon>Tracheophyta</taxon>
        <taxon>Spermatophyta</taxon>
        <taxon>Magnoliopsida</taxon>
        <taxon>eudicotyledons</taxon>
        <taxon>Gunneridae</taxon>
        <taxon>Pentapetalae</taxon>
        <taxon>asterids</taxon>
        <taxon>lamiids</taxon>
        <taxon>Gentianales</taxon>
        <taxon>Rubiaceae</taxon>
        <taxon>Cinchonoideae</taxon>
        <taxon>Cinchoneae</taxon>
        <taxon>Cinchona</taxon>
    </lineage>
</organism>
<accession>A0ABD3B492</accession>
<gene>
    <name evidence="2" type="ORF">ACH5RR_001731</name>
</gene>
<sequence length="200" mass="23099">MSEMGWYHQITVCYDVHDKLLFRIPDVLNFCNERPVFVDGDFLFTTKTTRLLAFGMLSLDKDKDEDEDEDEYEDEDEVEEDQEEEEEDRHKPWFSVTVEDFSDTSGRLPPGFIDYIRENGSVIDDLSSFSLLRIAPLKYATLWSTKQEKSCIRLSVFTVLPPSASRKGDPPIMHSNIEISDEHLKLEEFVAFSIEAAIAV</sequence>
<dbReference type="EMBL" id="JBJUIK010000001">
    <property type="protein sequence ID" value="KAL3538365.1"/>
    <property type="molecule type" value="Genomic_DNA"/>
</dbReference>
<evidence type="ECO:0000313" key="2">
    <source>
        <dbReference type="EMBL" id="KAL3538365.1"/>
    </source>
</evidence>
<comment type="caution">
    <text evidence="2">The sequence shown here is derived from an EMBL/GenBank/DDBJ whole genome shotgun (WGS) entry which is preliminary data.</text>
</comment>
<reference evidence="2 3" key="1">
    <citation type="submission" date="2024-11" db="EMBL/GenBank/DDBJ databases">
        <title>A near-complete genome assembly of Cinchona calisaya.</title>
        <authorList>
            <person name="Lian D.C."/>
            <person name="Zhao X.W."/>
            <person name="Wei L."/>
        </authorList>
    </citation>
    <scope>NUCLEOTIDE SEQUENCE [LARGE SCALE GENOMIC DNA]</scope>
    <source>
        <tissue evidence="2">Nenye</tissue>
    </source>
</reference>
<dbReference type="AlphaFoldDB" id="A0ABD3B492"/>
<proteinExistence type="predicted"/>
<feature type="region of interest" description="Disordered" evidence="1">
    <location>
        <begin position="63"/>
        <end position="90"/>
    </location>
</feature>
<evidence type="ECO:0000313" key="3">
    <source>
        <dbReference type="Proteomes" id="UP001630127"/>
    </source>
</evidence>
<keyword evidence="3" id="KW-1185">Reference proteome</keyword>
<feature type="compositionally biased region" description="Acidic residues" evidence="1">
    <location>
        <begin position="63"/>
        <end position="87"/>
    </location>
</feature>
<protein>
    <submittedName>
        <fullName evidence="2">Uncharacterized protein</fullName>
    </submittedName>
</protein>
<dbReference type="Proteomes" id="UP001630127">
    <property type="component" value="Unassembled WGS sequence"/>
</dbReference>